<dbReference type="OrthoDB" id="9799818at2"/>
<dbReference type="Proteomes" id="UP000286931">
    <property type="component" value="Unassembled WGS sequence"/>
</dbReference>
<dbReference type="PRINTS" id="PR00081">
    <property type="entry name" value="GDHRDH"/>
</dbReference>
<evidence type="ECO:0000313" key="1">
    <source>
        <dbReference type="EMBL" id="GCD96998.1"/>
    </source>
</evidence>
<dbReference type="EMBL" id="BIFH01000022">
    <property type="protein sequence ID" value="GCD96998.1"/>
    <property type="molecule type" value="Genomic_DNA"/>
</dbReference>
<name>A0A401YQV6_9ACTN</name>
<reference evidence="1 2" key="1">
    <citation type="submission" date="2018-12" db="EMBL/GenBank/DDBJ databases">
        <title>Draft genome sequence of Embleya hyalina NBRC 13850T.</title>
        <authorList>
            <person name="Komaki H."/>
            <person name="Hosoyama A."/>
            <person name="Kimura A."/>
            <person name="Ichikawa N."/>
            <person name="Tamura T."/>
        </authorList>
    </citation>
    <scope>NUCLEOTIDE SEQUENCE [LARGE SCALE GENOMIC DNA]</scope>
    <source>
        <strain evidence="1 2">NBRC 13850</strain>
    </source>
</reference>
<proteinExistence type="predicted"/>
<dbReference type="PANTHER" id="PTHR43431:SF1">
    <property type="entry name" value="OS08G0476300 PROTEIN"/>
    <property type="match status" value="1"/>
</dbReference>
<sequence length="220" mass="22748">MSGAIVVGVGPGIGLSVARRFANEGLPVTVLARTAETIDRATADLAASGARVRGIRADVTDERALREALDTAVAHEGVPDVLVYNVGLIRADAPGELSIADHLEAWKINVGGAMTAATHIGSRMVDAGKGTIVFTGGMPNPEPTLTSLSLGKAGLRAFAELLGRSYGPAGVHVATVTVCGPVAPGTEYDPDAIAEHYWRLHTQAVQAWEHEVVFAGEPVA</sequence>
<dbReference type="InterPro" id="IPR036291">
    <property type="entry name" value="NAD(P)-bd_dom_sf"/>
</dbReference>
<gene>
    <name evidence="1" type="ORF">EHYA_04685</name>
</gene>
<organism evidence="1 2">
    <name type="scientific">Embleya hyalina</name>
    <dbReference type="NCBI Taxonomy" id="516124"/>
    <lineage>
        <taxon>Bacteria</taxon>
        <taxon>Bacillati</taxon>
        <taxon>Actinomycetota</taxon>
        <taxon>Actinomycetes</taxon>
        <taxon>Kitasatosporales</taxon>
        <taxon>Streptomycetaceae</taxon>
        <taxon>Embleya</taxon>
    </lineage>
</organism>
<dbReference type="Gene3D" id="3.40.50.720">
    <property type="entry name" value="NAD(P)-binding Rossmann-like Domain"/>
    <property type="match status" value="1"/>
</dbReference>
<accession>A0A401YQV6</accession>
<evidence type="ECO:0000313" key="2">
    <source>
        <dbReference type="Proteomes" id="UP000286931"/>
    </source>
</evidence>
<dbReference type="Pfam" id="PF00106">
    <property type="entry name" value="adh_short"/>
    <property type="match status" value="1"/>
</dbReference>
<protein>
    <submittedName>
        <fullName evidence="1">Putative short chain dehydrogenase</fullName>
    </submittedName>
</protein>
<dbReference type="SUPFAM" id="SSF51735">
    <property type="entry name" value="NAD(P)-binding Rossmann-fold domains"/>
    <property type="match status" value="1"/>
</dbReference>
<dbReference type="AlphaFoldDB" id="A0A401YQV6"/>
<dbReference type="InterPro" id="IPR002347">
    <property type="entry name" value="SDR_fam"/>
</dbReference>
<keyword evidence="2" id="KW-1185">Reference proteome</keyword>
<comment type="caution">
    <text evidence="1">The sequence shown here is derived from an EMBL/GenBank/DDBJ whole genome shotgun (WGS) entry which is preliminary data.</text>
</comment>
<dbReference type="RefSeq" id="WP_126639017.1">
    <property type="nucleotide sequence ID" value="NZ_BIFH01000022.1"/>
</dbReference>
<dbReference type="PANTHER" id="PTHR43431">
    <property type="entry name" value="OXIDOREDUCTASE, SHORT CHAIN DEHYDROGENASE/REDUCTASE FAMILY (AFU_ORTHOLOGUE AFUA_5G14000)"/>
    <property type="match status" value="1"/>
</dbReference>